<dbReference type="Proteomes" id="UP000682782">
    <property type="component" value="Chromosome"/>
</dbReference>
<keyword evidence="2" id="KW-1185">Reference proteome</keyword>
<gene>
    <name evidence="1" type="ORF">JYE49_15095</name>
</gene>
<dbReference type="EMBL" id="CP068393">
    <property type="protein sequence ID" value="QUC67137.1"/>
    <property type="molecule type" value="Genomic_DNA"/>
</dbReference>
<name>A0AC61MWI7_9FIRM</name>
<proteinExistence type="predicted"/>
<evidence type="ECO:0000313" key="2">
    <source>
        <dbReference type="Proteomes" id="UP000682782"/>
    </source>
</evidence>
<organism evidence="1 2">
    <name type="scientific">Aristaeella hokkaidonensis</name>
    <dbReference type="NCBI Taxonomy" id="3046382"/>
    <lineage>
        <taxon>Bacteria</taxon>
        <taxon>Bacillati</taxon>
        <taxon>Bacillota</taxon>
        <taxon>Clostridia</taxon>
        <taxon>Eubacteriales</taxon>
        <taxon>Aristaeellaceae</taxon>
        <taxon>Aristaeella</taxon>
    </lineage>
</organism>
<reference evidence="1" key="1">
    <citation type="submission" date="2021-01" db="EMBL/GenBank/DDBJ databases">
        <title>Complete genome sequence of Clostridiales bacterium R-7.</title>
        <authorList>
            <person name="Mahoney-Kurpe S.C."/>
            <person name="Palevich N."/>
            <person name="Koike S."/>
            <person name="Moon C.D."/>
            <person name="Attwood G.T."/>
        </authorList>
    </citation>
    <scope>NUCLEOTIDE SEQUENCE</scope>
    <source>
        <strain evidence="1">R-7</strain>
    </source>
</reference>
<sequence length="162" mass="18627">MEITFEQLTHENYNTACAIDRDDIPESFVDTASTIMEINDYGFEHNLIGHTYLIRCDGAYVGLILLGEAIPWDTDPPQVRQEPFYRLMGFVIDKKFRSKGIGGLALEGTIARVYQDFGVRPIVMGCHKDNSRAAVFYEKHGFKKTDYMEGNDCYYLRYPEKC</sequence>
<accession>A0AC61MWI7</accession>
<protein>
    <submittedName>
        <fullName evidence="1">GNAT family N-acetyltransferase</fullName>
    </submittedName>
</protein>
<evidence type="ECO:0000313" key="1">
    <source>
        <dbReference type="EMBL" id="QUC67137.1"/>
    </source>
</evidence>